<evidence type="ECO:0000313" key="3">
    <source>
        <dbReference type="EMBL" id="MTB95892.1"/>
    </source>
</evidence>
<dbReference type="AlphaFoldDB" id="A0A6I3JCS0"/>
<dbReference type="Pfam" id="PF00174">
    <property type="entry name" value="Oxidored_molyb"/>
    <property type="match status" value="1"/>
</dbReference>
<dbReference type="SUPFAM" id="SSF56524">
    <property type="entry name" value="Oxidoreductase molybdopterin-binding domain"/>
    <property type="match status" value="1"/>
</dbReference>
<name>A0A6I3JCS0_9ACTN</name>
<dbReference type="Proteomes" id="UP000433406">
    <property type="component" value="Unassembled WGS sequence"/>
</dbReference>
<evidence type="ECO:0000259" key="2">
    <source>
        <dbReference type="Pfam" id="PF00174"/>
    </source>
</evidence>
<feature type="transmembrane region" description="Helical" evidence="1">
    <location>
        <begin position="67"/>
        <end position="83"/>
    </location>
</feature>
<reference evidence="3 4" key="1">
    <citation type="submission" date="2019-10" db="EMBL/GenBank/DDBJ databases">
        <title>Nocardioides novel species isolated from the excrement of Marmot.</title>
        <authorList>
            <person name="Zhang G."/>
        </authorList>
    </citation>
    <scope>NUCLEOTIDE SEQUENCE [LARGE SCALE GENOMIC DNA]</scope>
    <source>
        <strain evidence="4">zg-579</strain>
    </source>
</reference>
<protein>
    <submittedName>
        <fullName evidence="3">Molybdopterin-dependent oxidoreductase</fullName>
    </submittedName>
</protein>
<dbReference type="Gene3D" id="3.90.420.10">
    <property type="entry name" value="Oxidoreductase, molybdopterin-binding domain"/>
    <property type="match status" value="1"/>
</dbReference>
<sequence length="522" mass="55559">MRTSRGAWSLAGLVAGAAGLATSYCVAMVMTIRDSPVVAVAEQIIRLVPGGVIEKAIRLFGPLDKPLLILGVIAGLVAVFTWTGRLARRSWWRPVVVYAVLAAIGAVAVLAQRGAGPVDLLPVGVGLGTWVVALIVLAEPLRRAELVAAEAAERPAGEGGDLDSLHRHTRRGFVLRAGLLTALGAAVAVFGRSVGVGRRAVEKSRRLLKLDGVTEGQVPPGARVDLEGISPWRTPNDDFYLIHTALVVPAIEPADWTLRITGMVDRPLEITYAQLVAREITQSWVTLTCVSNEVGGGLVGNAWWSGVRIADLLAEAGVQEGADAVKQTSDDGWTCGTPLEALTDDRGAMLAVAMNGRPLPVEHGFPVRTVVPGLYGYVSATKWVRELEVTRFEDFEAYWTTKGWGERGPIKMASRIDVPRQDAEVPAGTVRFGGVAWAQTTGVAEVEVAVDGGPWLPAEVADPGTDDTWVQWVAQADVAEGDHVVRVRMTDKDGAVQTGVEADVVPDGATGWHERSFRAVEA</sequence>
<comment type="caution">
    <text evidence="3">The sequence shown here is derived from an EMBL/GenBank/DDBJ whole genome shotgun (WGS) entry which is preliminary data.</text>
</comment>
<dbReference type="GO" id="GO:0020037">
    <property type="term" value="F:heme binding"/>
    <property type="evidence" value="ECO:0007669"/>
    <property type="project" value="TreeGrafter"/>
</dbReference>
<keyword evidence="1" id="KW-1133">Transmembrane helix</keyword>
<feature type="domain" description="Oxidoreductase molybdopterin-binding" evidence="2">
    <location>
        <begin position="247"/>
        <end position="399"/>
    </location>
</feature>
<dbReference type="RefSeq" id="WP_253943775.1">
    <property type="nucleotide sequence ID" value="NZ_CP053660.1"/>
</dbReference>
<dbReference type="GO" id="GO:0006790">
    <property type="term" value="P:sulfur compound metabolic process"/>
    <property type="evidence" value="ECO:0007669"/>
    <property type="project" value="TreeGrafter"/>
</dbReference>
<organism evidence="3 4">
    <name type="scientific">Nocardioides marmotae</name>
    <dbReference type="NCBI Taxonomy" id="2663857"/>
    <lineage>
        <taxon>Bacteria</taxon>
        <taxon>Bacillati</taxon>
        <taxon>Actinomycetota</taxon>
        <taxon>Actinomycetes</taxon>
        <taxon>Propionibacteriales</taxon>
        <taxon>Nocardioidaceae</taxon>
        <taxon>Nocardioides</taxon>
    </lineage>
</organism>
<keyword evidence="4" id="KW-1185">Reference proteome</keyword>
<keyword evidence="1" id="KW-0812">Transmembrane</keyword>
<accession>A0A6I3JCS0</accession>
<dbReference type="Gene3D" id="2.60.40.650">
    <property type="match status" value="1"/>
</dbReference>
<evidence type="ECO:0000256" key="1">
    <source>
        <dbReference type="SAM" id="Phobius"/>
    </source>
</evidence>
<dbReference type="GO" id="GO:0008482">
    <property type="term" value="F:sulfite oxidase activity"/>
    <property type="evidence" value="ECO:0007669"/>
    <property type="project" value="TreeGrafter"/>
</dbReference>
<keyword evidence="1" id="KW-0472">Membrane</keyword>
<gene>
    <name evidence="3" type="ORF">GGQ22_12455</name>
</gene>
<dbReference type="GO" id="GO:0043546">
    <property type="term" value="F:molybdopterin cofactor binding"/>
    <property type="evidence" value="ECO:0007669"/>
    <property type="project" value="TreeGrafter"/>
</dbReference>
<evidence type="ECO:0000313" key="4">
    <source>
        <dbReference type="Proteomes" id="UP000433406"/>
    </source>
</evidence>
<dbReference type="InterPro" id="IPR036374">
    <property type="entry name" value="OxRdtase_Mopterin-bd_sf"/>
</dbReference>
<dbReference type="InterPro" id="IPR000572">
    <property type="entry name" value="OxRdtase_Mopterin-bd_dom"/>
</dbReference>
<feature type="transmembrane region" description="Helical" evidence="1">
    <location>
        <begin position="173"/>
        <end position="191"/>
    </location>
</feature>
<dbReference type="EMBL" id="WLCI01000013">
    <property type="protein sequence ID" value="MTB95892.1"/>
    <property type="molecule type" value="Genomic_DNA"/>
</dbReference>
<feature type="transmembrane region" description="Helical" evidence="1">
    <location>
        <begin position="95"/>
        <end position="114"/>
    </location>
</feature>
<feature type="transmembrane region" description="Helical" evidence="1">
    <location>
        <begin position="120"/>
        <end position="138"/>
    </location>
</feature>
<dbReference type="PANTHER" id="PTHR19372">
    <property type="entry name" value="SULFITE REDUCTASE"/>
    <property type="match status" value="1"/>
</dbReference>
<proteinExistence type="predicted"/>
<dbReference type="InterPro" id="IPR014756">
    <property type="entry name" value="Ig_E-set"/>
</dbReference>
<dbReference type="SUPFAM" id="SSF81296">
    <property type="entry name" value="E set domains"/>
    <property type="match status" value="1"/>
</dbReference>
<dbReference type="PANTHER" id="PTHR19372:SF7">
    <property type="entry name" value="SULFITE OXIDASE, MITOCHONDRIAL"/>
    <property type="match status" value="1"/>
</dbReference>